<proteinExistence type="predicted"/>
<evidence type="ECO:0000259" key="2">
    <source>
        <dbReference type="PROSITE" id="PS51272"/>
    </source>
</evidence>
<dbReference type="STRING" id="512399.A8709_25220"/>
<dbReference type="Proteomes" id="UP000093309">
    <property type="component" value="Unassembled WGS sequence"/>
</dbReference>
<dbReference type="InterPro" id="IPR001119">
    <property type="entry name" value="SLH_dom"/>
</dbReference>
<gene>
    <name evidence="3" type="ORF">A8709_25220</name>
</gene>
<evidence type="ECO:0000313" key="3">
    <source>
        <dbReference type="EMBL" id="OCT14148.1"/>
    </source>
</evidence>
<dbReference type="PANTHER" id="PTHR43308">
    <property type="entry name" value="OUTER MEMBRANE PROTEIN ALPHA-RELATED"/>
    <property type="match status" value="1"/>
</dbReference>
<dbReference type="RefSeq" id="WP_065853001.1">
    <property type="nucleotide sequence ID" value="NZ_LYPC01000020.1"/>
</dbReference>
<dbReference type="InterPro" id="IPR051465">
    <property type="entry name" value="Cell_Envelope_Struct_Comp"/>
</dbReference>
<feature type="chain" id="PRO_5008649780" description="SLH domain-containing protein" evidence="1">
    <location>
        <begin position="26"/>
        <end position="399"/>
    </location>
</feature>
<dbReference type="Pfam" id="PF00395">
    <property type="entry name" value="SLH"/>
    <property type="match status" value="2"/>
</dbReference>
<organism evidence="3 4">
    <name type="scientific">Paenibacillus pectinilyticus</name>
    <dbReference type="NCBI Taxonomy" id="512399"/>
    <lineage>
        <taxon>Bacteria</taxon>
        <taxon>Bacillati</taxon>
        <taxon>Bacillota</taxon>
        <taxon>Bacilli</taxon>
        <taxon>Bacillales</taxon>
        <taxon>Paenibacillaceae</taxon>
        <taxon>Paenibacillus</taxon>
    </lineage>
</organism>
<evidence type="ECO:0000313" key="4">
    <source>
        <dbReference type="Proteomes" id="UP000093309"/>
    </source>
</evidence>
<keyword evidence="4" id="KW-1185">Reference proteome</keyword>
<comment type="caution">
    <text evidence="3">The sequence shown here is derived from an EMBL/GenBank/DDBJ whole genome shotgun (WGS) entry which is preliminary data.</text>
</comment>
<name>A0A1C1A0X7_9BACL</name>
<feature type="domain" description="SLH" evidence="2">
    <location>
        <begin position="343"/>
        <end position="399"/>
    </location>
</feature>
<feature type="signal peptide" evidence="1">
    <location>
        <begin position="1"/>
        <end position="25"/>
    </location>
</feature>
<feature type="domain" description="SLH" evidence="2">
    <location>
        <begin position="218"/>
        <end position="281"/>
    </location>
</feature>
<dbReference type="EMBL" id="LYPC01000020">
    <property type="protein sequence ID" value="OCT14148.1"/>
    <property type="molecule type" value="Genomic_DNA"/>
</dbReference>
<evidence type="ECO:0000256" key="1">
    <source>
        <dbReference type="SAM" id="SignalP"/>
    </source>
</evidence>
<dbReference type="AlphaFoldDB" id="A0A1C1A0X7"/>
<accession>A0A1C1A0X7</accession>
<dbReference type="OrthoDB" id="174569at2"/>
<protein>
    <recommendedName>
        <fullName evidence="2">SLH domain-containing protein</fullName>
    </recommendedName>
</protein>
<keyword evidence="1" id="KW-0732">Signal</keyword>
<sequence length="399" mass="43784">MKKRKHAIVTTLLVLSILSPSAIYASEVPSAAVTAIQPANPFTAIQGLDYEARNAQYDKMKLSPKGWQVGMIISKEPYAVVTQVDAAGAHVKIWTGALARDYNDLLVFWDEIGVDQAGVLDFHATDVEETTRSYFESASQETYRVKAYLGKVPWANIPTDAEAAQNGAAKVTSNGLINVYGITFQDPDRAISPTLGSVKKSTDIPEAVPTLRTWKTTKVSSVPTDAETHWAKDEILDLMQKSIIDGYEDHTIRPNRTLSKAEFVTLVVKALGIEPVKTPVSGYEDMRSHWSTAMVASAQEMGLLDHKPVDVNFSPDLPMSRIEMVELVDRILHKYNVNLQLGSGDFNDIASLTDNNKAALQNVIHAGIVGGYEDGSFRPQGSLTRAETFKVISRIIHLV</sequence>
<dbReference type="PROSITE" id="PS51272">
    <property type="entry name" value="SLH"/>
    <property type="match status" value="2"/>
</dbReference>
<reference evidence="4" key="1">
    <citation type="submission" date="2016-05" db="EMBL/GenBank/DDBJ databases">
        <title>Paenibacillus oryzae. sp. nov., isolated from the rice root.</title>
        <authorList>
            <person name="Zhang J."/>
            <person name="Zhang X."/>
        </authorList>
    </citation>
    <scope>NUCLEOTIDE SEQUENCE [LARGE SCALE GENOMIC DNA]</scope>
    <source>
        <strain evidence="4">KCTC13222</strain>
    </source>
</reference>
<dbReference type="PANTHER" id="PTHR43308:SF5">
    <property type="entry name" value="S-LAYER PROTEIN _ PEPTIDOGLYCAN ENDO-BETA-N-ACETYLGLUCOSAMINIDASE"/>
    <property type="match status" value="1"/>
</dbReference>